<dbReference type="Pfam" id="PF06629">
    <property type="entry name" value="MipA"/>
    <property type="match status" value="1"/>
</dbReference>
<comment type="similarity">
    <text evidence="2">Belongs to the MipA/OmpV family.</text>
</comment>
<keyword evidence="3" id="KW-0732">Signal</keyword>
<evidence type="ECO:0000256" key="5">
    <source>
        <dbReference type="ARBA" id="ARBA00023237"/>
    </source>
</evidence>
<dbReference type="STRING" id="676599.ARC20_06005"/>
<keyword evidence="4" id="KW-0472">Membrane</keyword>
<name>A0A0R0AWZ6_9GAMM</name>
<gene>
    <name evidence="6" type="ORF">ARC20_06005</name>
</gene>
<sequence length="255" mass="27483">MPSLALAQRSASTAELLAQADDDRWMIGAGASIKDEGYAGMGTRIRPFPLVAYEGKRIFWRGLSGGVHAYKGEHFSLDAVLSGRFDGFDVDDLGRRELAANGVDIDLLEDRDDALDAGLSLGWQAGASELKLTALYDVTDTSGGQEIALDYAYALHWGRTTLVPGVGVHWLSRDTVDYYYGTLDEEIARGVAAYRPGAATVPQASIGFIRPLGTAWKVVGSVNYKWLPSEITDSPLMDPDASGAFSVRIGLGWSF</sequence>
<evidence type="ECO:0000256" key="2">
    <source>
        <dbReference type="ARBA" id="ARBA00005722"/>
    </source>
</evidence>
<evidence type="ECO:0000313" key="6">
    <source>
        <dbReference type="EMBL" id="KRG45959.1"/>
    </source>
</evidence>
<dbReference type="EMBL" id="LLXU01000058">
    <property type="protein sequence ID" value="KRG45959.1"/>
    <property type="molecule type" value="Genomic_DNA"/>
</dbReference>
<keyword evidence="7" id="KW-1185">Reference proteome</keyword>
<dbReference type="PANTHER" id="PTHR38776">
    <property type="entry name" value="MLTA-INTERACTING PROTEIN-RELATED"/>
    <property type="match status" value="1"/>
</dbReference>
<evidence type="ECO:0008006" key="8">
    <source>
        <dbReference type="Google" id="ProtNLM"/>
    </source>
</evidence>
<evidence type="ECO:0000313" key="7">
    <source>
        <dbReference type="Proteomes" id="UP000051802"/>
    </source>
</evidence>
<evidence type="ECO:0000256" key="3">
    <source>
        <dbReference type="ARBA" id="ARBA00022729"/>
    </source>
</evidence>
<evidence type="ECO:0000256" key="1">
    <source>
        <dbReference type="ARBA" id="ARBA00004442"/>
    </source>
</evidence>
<dbReference type="GO" id="GO:0009279">
    <property type="term" value="C:cell outer membrane"/>
    <property type="evidence" value="ECO:0007669"/>
    <property type="project" value="UniProtKB-SubCell"/>
</dbReference>
<evidence type="ECO:0000256" key="4">
    <source>
        <dbReference type="ARBA" id="ARBA00023136"/>
    </source>
</evidence>
<accession>A0A0R0AWZ6</accession>
<organism evidence="6 7">
    <name type="scientific">Stenotrophomonas panacihumi</name>
    <dbReference type="NCBI Taxonomy" id="676599"/>
    <lineage>
        <taxon>Bacteria</taxon>
        <taxon>Pseudomonadati</taxon>
        <taxon>Pseudomonadota</taxon>
        <taxon>Gammaproteobacteria</taxon>
        <taxon>Lysobacterales</taxon>
        <taxon>Lysobacteraceae</taxon>
        <taxon>Stenotrophomonas</taxon>
    </lineage>
</organism>
<reference evidence="6 7" key="1">
    <citation type="submission" date="2015-10" db="EMBL/GenBank/DDBJ databases">
        <title>Genome sequencing and analysis of members of genus Stenotrophomonas.</title>
        <authorList>
            <person name="Patil P.P."/>
            <person name="Midha S."/>
            <person name="Patil P.B."/>
        </authorList>
    </citation>
    <scope>NUCLEOTIDE SEQUENCE [LARGE SCALE GENOMIC DNA]</scope>
    <source>
        <strain evidence="6 7">JCM 16536</strain>
    </source>
</reference>
<dbReference type="AlphaFoldDB" id="A0A0R0AWZ6"/>
<proteinExistence type="inferred from homology"/>
<dbReference type="PANTHER" id="PTHR38776:SF1">
    <property type="entry name" value="MLTA-INTERACTING PROTEIN-RELATED"/>
    <property type="match status" value="1"/>
</dbReference>
<keyword evidence="5" id="KW-0998">Cell outer membrane</keyword>
<comment type="subcellular location">
    <subcellularLocation>
        <location evidence="1">Cell outer membrane</location>
    </subcellularLocation>
</comment>
<dbReference type="InterPro" id="IPR010583">
    <property type="entry name" value="MipA"/>
</dbReference>
<protein>
    <recommendedName>
        <fullName evidence="8">Structural protein MipA</fullName>
    </recommendedName>
</protein>
<dbReference type="Proteomes" id="UP000051802">
    <property type="component" value="Unassembled WGS sequence"/>
</dbReference>
<comment type="caution">
    <text evidence="6">The sequence shown here is derived from an EMBL/GenBank/DDBJ whole genome shotgun (WGS) entry which is preliminary data.</text>
</comment>